<dbReference type="GO" id="GO:0005737">
    <property type="term" value="C:cytoplasm"/>
    <property type="evidence" value="ECO:0007669"/>
    <property type="project" value="TreeGrafter"/>
</dbReference>
<dbReference type="InterPro" id="IPR015813">
    <property type="entry name" value="Pyrv/PenolPyrv_kinase-like_dom"/>
</dbReference>
<keyword evidence="6" id="KW-1185">Reference proteome</keyword>
<evidence type="ECO:0000256" key="2">
    <source>
        <dbReference type="ARBA" id="ARBA00022723"/>
    </source>
</evidence>
<dbReference type="GO" id="GO:0046872">
    <property type="term" value="F:metal ion binding"/>
    <property type="evidence" value="ECO:0007669"/>
    <property type="project" value="UniProtKB-KW"/>
</dbReference>
<dbReference type="PANTHER" id="PTHR30502">
    <property type="entry name" value="2-KETO-3-DEOXY-L-RHAMNONATE ALDOLASE"/>
    <property type="match status" value="1"/>
</dbReference>
<gene>
    <name evidence="5" type="ORF">J2751_000859</name>
</gene>
<protein>
    <submittedName>
        <fullName evidence="5">2-dehydro-3-deoxyglucarate aldolase/4-hydroxy-2-oxoheptanedioate aldolase</fullName>
        <ecNumber evidence="5">4.1.2.20</ecNumber>
        <ecNumber evidence="5">4.1.2.52</ecNumber>
    </submittedName>
</protein>
<feature type="domain" description="HpcH/HpaI aldolase/citrate lyase" evidence="4">
    <location>
        <begin position="17"/>
        <end position="253"/>
    </location>
</feature>
<comment type="similarity">
    <text evidence="1">Belongs to the HpcH/HpaI aldolase family.</text>
</comment>
<evidence type="ECO:0000259" key="4">
    <source>
        <dbReference type="Pfam" id="PF03328"/>
    </source>
</evidence>
<accession>A0A8T4GF86</accession>
<dbReference type="SUPFAM" id="SSF51621">
    <property type="entry name" value="Phosphoenolpyruvate/pyruvate domain"/>
    <property type="match status" value="1"/>
</dbReference>
<dbReference type="RefSeq" id="WP_209483476.1">
    <property type="nucleotide sequence ID" value="NZ_JAGGKQ010000004.1"/>
</dbReference>
<organism evidence="5 6">
    <name type="scientific">Halorubrum alkaliphilum</name>
    <dbReference type="NCBI Taxonomy" id="261290"/>
    <lineage>
        <taxon>Archaea</taxon>
        <taxon>Methanobacteriati</taxon>
        <taxon>Methanobacteriota</taxon>
        <taxon>Stenosarchaea group</taxon>
        <taxon>Halobacteria</taxon>
        <taxon>Halobacteriales</taxon>
        <taxon>Haloferacaceae</taxon>
        <taxon>Halorubrum</taxon>
    </lineage>
</organism>
<proteinExistence type="inferred from homology"/>
<sequence>MDLKRKLREGDGPVGGWCSLPSPGVAEALATAEFDFVTVDTEHAPTTMESVEHALRAIEAAPGGTEALVRVAEVDPVRIKRVLDAGPAGVMAPQVNAAAEAEDLVRACRYPVQESDEGHTGDAHFGENRDGTRGIALSRASDYGRRLNEHVRHVAGSVAVIAQIETPEAVASAGEIASVPGIDALFVGPADLSASLGRFRAFDDPEFVDAVRETVTAGNDAGVPVGTLATTDERIDAWLDAGFDFLIVGTDVGFLGAGADRAIERYEDGS</sequence>
<dbReference type="InterPro" id="IPR005000">
    <property type="entry name" value="Aldolase/citrate-lyase_domain"/>
</dbReference>
<dbReference type="EC" id="4.1.2.52" evidence="5"/>
<evidence type="ECO:0000313" key="6">
    <source>
        <dbReference type="Proteomes" id="UP000823588"/>
    </source>
</evidence>
<dbReference type="Pfam" id="PF03328">
    <property type="entry name" value="HpcH_HpaI"/>
    <property type="match status" value="1"/>
</dbReference>
<reference evidence="5" key="1">
    <citation type="submission" date="2021-03" db="EMBL/GenBank/DDBJ databases">
        <title>Genomic Encyclopedia of Type Strains, Phase IV (KMG-IV): sequencing the most valuable type-strain genomes for metagenomic binning, comparative biology and taxonomic classification.</title>
        <authorList>
            <person name="Goeker M."/>
        </authorList>
    </citation>
    <scope>NUCLEOTIDE SEQUENCE</scope>
    <source>
        <strain evidence="5">DSM 23564</strain>
    </source>
</reference>
<comment type="caution">
    <text evidence="5">The sequence shown here is derived from an EMBL/GenBank/DDBJ whole genome shotgun (WGS) entry which is preliminary data.</text>
</comment>
<evidence type="ECO:0000256" key="1">
    <source>
        <dbReference type="ARBA" id="ARBA00005568"/>
    </source>
</evidence>
<dbReference type="EMBL" id="JAGGKQ010000004">
    <property type="protein sequence ID" value="MBP1921862.1"/>
    <property type="molecule type" value="Genomic_DNA"/>
</dbReference>
<dbReference type="EC" id="4.1.2.20" evidence="5"/>
<keyword evidence="3 5" id="KW-0456">Lyase</keyword>
<evidence type="ECO:0000256" key="3">
    <source>
        <dbReference type="ARBA" id="ARBA00023239"/>
    </source>
</evidence>
<dbReference type="InterPro" id="IPR050251">
    <property type="entry name" value="HpcH-HpaI_aldolase"/>
</dbReference>
<dbReference type="InterPro" id="IPR040442">
    <property type="entry name" value="Pyrv_kinase-like_dom_sf"/>
</dbReference>
<dbReference type="GO" id="GO:0008672">
    <property type="term" value="F:2-dehydro-3-deoxyglucarate aldolase activity"/>
    <property type="evidence" value="ECO:0007669"/>
    <property type="project" value="UniProtKB-EC"/>
</dbReference>
<name>A0A8T4GF86_9EURY</name>
<dbReference type="OrthoDB" id="142679at2157"/>
<dbReference type="Proteomes" id="UP000823588">
    <property type="component" value="Unassembled WGS sequence"/>
</dbReference>
<keyword evidence="2" id="KW-0479">Metal-binding</keyword>
<dbReference type="AlphaFoldDB" id="A0A8T4GF86"/>
<dbReference type="PANTHER" id="PTHR30502:SF0">
    <property type="entry name" value="PHOSPHOENOLPYRUVATE CARBOXYLASE FAMILY PROTEIN"/>
    <property type="match status" value="1"/>
</dbReference>
<dbReference type="Gene3D" id="3.20.20.60">
    <property type="entry name" value="Phosphoenolpyruvate-binding domains"/>
    <property type="match status" value="1"/>
</dbReference>
<evidence type="ECO:0000313" key="5">
    <source>
        <dbReference type="EMBL" id="MBP1921862.1"/>
    </source>
</evidence>